<protein>
    <submittedName>
        <fullName evidence="1">Uncharacterized protein</fullName>
    </submittedName>
</protein>
<dbReference type="Proteomes" id="UP000800036">
    <property type="component" value="Unassembled WGS sequence"/>
</dbReference>
<gene>
    <name evidence="1" type="ORF">BU23DRAFT_597600</name>
</gene>
<reference evidence="1" key="1">
    <citation type="journal article" date="2020" name="Stud. Mycol.">
        <title>101 Dothideomycetes genomes: a test case for predicting lifestyles and emergence of pathogens.</title>
        <authorList>
            <person name="Haridas S."/>
            <person name="Albert R."/>
            <person name="Binder M."/>
            <person name="Bloem J."/>
            <person name="Labutti K."/>
            <person name="Salamov A."/>
            <person name="Andreopoulos B."/>
            <person name="Baker S."/>
            <person name="Barry K."/>
            <person name="Bills G."/>
            <person name="Bluhm B."/>
            <person name="Cannon C."/>
            <person name="Castanera R."/>
            <person name="Culley D."/>
            <person name="Daum C."/>
            <person name="Ezra D."/>
            <person name="Gonzalez J."/>
            <person name="Henrissat B."/>
            <person name="Kuo A."/>
            <person name="Liang C."/>
            <person name="Lipzen A."/>
            <person name="Lutzoni F."/>
            <person name="Magnuson J."/>
            <person name="Mondo S."/>
            <person name="Nolan M."/>
            <person name="Ohm R."/>
            <person name="Pangilinan J."/>
            <person name="Park H.-J."/>
            <person name="Ramirez L."/>
            <person name="Alfaro M."/>
            <person name="Sun H."/>
            <person name="Tritt A."/>
            <person name="Yoshinaga Y."/>
            <person name="Zwiers L.-H."/>
            <person name="Turgeon B."/>
            <person name="Goodwin S."/>
            <person name="Spatafora J."/>
            <person name="Crous P."/>
            <person name="Grigoriev I."/>
        </authorList>
    </citation>
    <scope>NUCLEOTIDE SEQUENCE</scope>
    <source>
        <strain evidence="1">CBS 107.79</strain>
    </source>
</reference>
<dbReference type="EMBL" id="ML976670">
    <property type="protein sequence ID" value="KAF1975394.1"/>
    <property type="molecule type" value="Genomic_DNA"/>
</dbReference>
<evidence type="ECO:0000313" key="1">
    <source>
        <dbReference type="EMBL" id="KAF1975394.1"/>
    </source>
</evidence>
<sequence length="161" mass="17979">MTDDERQQVEQALNNIDQEAIKQLNIPHVSAPRELRFKRWIRDHPASSAVILEIAKDAYSKRYESDGSYSSVIFVDSRWKQGSMIVAHWHRDGESEQTKLSAALVPVGVANVLLTACDQQDDMTLSHALGDDAFQKAQVDLYKDLPSDGRADTSKGPSELP</sequence>
<proteinExistence type="predicted"/>
<evidence type="ECO:0000313" key="2">
    <source>
        <dbReference type="Proteomes" id="UP000800036"/>
    </source>
</evidence>
<accession>A0A6A5VE01</accession>
<organism evidence="1 2">
    <name type="scientific">Bimuria novae-zelandiae CBS 107.79</name>
    <dbReference type="NCBI Taxonomy" id="1447943"/>
    <lineage>
        <taxon>Eukaryota</taxon>
        <taxon>Fungi</taxon>
        <taxon>Dikarya</taxon>
        <taxon>Ascomycota</taxon>
        <taxon>Pezizomycotina</taxon>
        <taxon>Dothideomycetes</taxon>
        <taxon>Pleosporomycetidae</taxon>
        <taxon>Pleosporales</taxon>
        <taxon>Massarineae</taxon>
        <taxon>Didymosphaeriaceae</taxon>
        <taxon>Bimuria</taxon>
    </lineage>
</organism>
<keyword evidence="2" id="KW-1185">Reference proteome</keyword>
<dbReference type="AlphaFoldDB" id="A0A6A5VE01"/>
<name>A0A6A5VE01_9PLEO</name>